<dbReference type="OrthoDB" id="5378913at2759"/>
<gene>
    <name evidence="4" type="ORF">PBRASI_LOCUS10681</name>
</gene>
<feature type="domain" description="Response regulatory" evidence="3">
    <location>
        <begin position="14"/>
        <end position="100"/>
    </location>
</feature>
<dbReference type="GO" id="GO:0000155">
    <property type="term" value="F:phosphorelay sensor kinase activity"/>
    <property type="evidence" value="ECO:0007669"/>
    <property type="project" value="TreeGrafter"/>
</dbReference>
<proteinExistence type="predicted"/>
<dbReference type="PANTHER" id="PTHR43547:SF2">
    <property type="entry name" value="HYBRID SIGNAL TRANSDUCTION HISTIDINE KINASE C"/>
    <property type="match status" value="1"/>
</dbReference>
<keyword evidence="5" id="KW-1185">Reference proteome</keyword>
<evidence type="ECO:0000313" key="5">
    <source>
        <dbReference type="Proteomes" id="UP000789739"/>
    </source>
</evidence>
<feature type="non-terminal residue" evidence="4">
    <location>
        <position position="100"/>
    </location>
</feature>
<dbReference type="Gene3D" id="3.40.50.2300">
    <property type="match status" value="1"/>
</dbReference>
<name>A0A9N9DZL7_9GLOM</name>
<dbReference type="SMART" id="SM00448">
    <property type="entry name" value="REC"/>
    <property type="match status" value="1"/>
</dbReference>
<organism evidence="4 5">
    <name type="scientific">Paraglomus brasilianum</name>
    <dbReference type="NCBI Taxonomy" id="144538"/>
    <lineage>
        <taxon>Eukaryota</taxon>
        <taxon>Fungi</taxon>
        <taxon>Fungi incertae sedis</taxon>
        <taxon>Mucoromycota</taxon>
        <taxon>Glomeromycotina</taxon>
        <taxon>Glomeromycetes</taxon>
        <taxon>Paraglomerales</taxon>
        <taxon>Paraglomeraceae</taxon>
        <taxon>Paraglomus</taxon>
    </lineage>
</organism>
<feature type="modified residue" description="4-aspartylphosphate" evidence="2">
    <location>
        <position position="64"/>
    </location>
</feature>
<evidence type="ECO:0000256" key="2">
    <source>
        <dbReference type="PROSITE-ProRule" id="PRU00169"/>
    </source>
</evidence>
<sequence>MEPSYIEFESTRKYILVVDDNADMRNYLSNLIKKQFDCISVADGCDALKIVKSSQRLPDLILSDVMMPNVDGFELLKALRSTQTIPVILLSARTGEASIE</sequence>
<dbReference type="AlphaFoldDB" id="A0A9N9DZL7"/>
<dbReference type="SUPFAM" id="SSF52172">
    <property type="entry name" value="CheY-like"/>
    <property type="match status" value="1"/>
</dbReference>
<dbReference type="CDD" id="cd17574">
    <property type="entry name" value="REC_OmpR"/>
    <property type="match status" value="1"/>
</dbReference>
<dbReference type="InterPro" id="IPR001789">
    <property type="entry name" value="Sig_transdc_resp-reg_receiver"/>
</dbReference>
<evidence type="ECO:0000256" key="1">
    <source>
        <dbReference type="ARBA" id="ARBA00022553"/>
    </source>
</evidence>
<dbReference type="Pfam" id="PF00072">
    <property type="entry name" value="Response_reg"/>
    <property type="match status" value="1"/>
</dbReference>
<dbReference type="EMBL" id="CAJVPI010003485">
    <property type="protein sequence ID" value="CAG8659012.1"/>
    <property type="molecule type" value="Genomic_DNA"/>
</dbReference>
<evidence type="ECO:0000313" key="4">
    <source>
        <dbReference type="EMBL" id="CAG8659012.1"/>
    </source>
</evidence>
<comment type="caution">
    <text evidence="4">The sequence shown here is derived from an EMBL/GenBank/DDBJ whole genome shotgun (WGS) entry which is preliminary data.</text>
</comment>
<dbReference type="Proteomes" id="UP000789739">
    <property type="component" value="Unassembled WGS sequence"/>
</dbReference>
<dbReference type="PANTHER" id="PTHR43547">
    <property type="entry name" value="TWO-COMPONENT HISTIDINE KINASE"/>
    <property type="match status" value="1"/>
</dbReference>
<accession>A0A9N9DZL7</accession>
<keyword evidence="1 2" id="KW-0597">Phosphoprotein</keyword>
<protein>
    <submittedName>
        <fullName evidence="4">4397_t:CDS:1</fullName>
    </submittedName>
</protein>
<dbReference type="InterPro" id="IPR011006">
    <property type="entry name" value="CheY-like_superfamily"/>
</dbReference>
<reference evidence="4" key="1">
    <citation type="submission" date="2021-06" db="EMBL/GenBank/DDBJ databases">
        <authorList>
            <person name="Kallberg Y."/>
            <person name="Tangrot J."/>
            <person name="Rosling A."/>
        </authorList>
    </citation>
    <scope>NUCLEOTIDE SEQUENCE</scope>
    <source>
        <strain evidence="4">BR232B</strain>
    </source>
</reference>
<evidence type="ECO:0000259" key="3">
    <source>
        <dbReference type="PROSITE" id="PS50110"/>
    </source>
</evidence>
<dbReference type="PROSITE" id="PS50110">
    <property type="entry name" value="RESPONSE_REGULATORY"/>
    <property type="match status" value="1"/>
</dbReference>